<evidence type="ECO:0000256" key="8">
    <source>
        <dbReference type="SAM" id="Phobius"/>
    </source>
</evidence>
<gene>
    <name evidence="9" type="ORF">ACJMK2_041207</name>
</gene>
<accession>A0ABD3W3Z7</accession>
<dbReference type="SUPFAM" id="SSF52833">
    <property type="entry name" value="Thioredoxin-like"/>
    <property type="match status" value="1"/>
</dbReference>
<reference evidence="9 10" key="1">
    <citation type="submission" date="2024-11" db="EMBL/GenBank/DDBJ databases">
        <title>Chromosome-level genome assembly of the freshwater bivalve Anodonta woodiana.</title>
        <authorList>
            <person name="Chen X."/>
        </authorList>
    </citation>
    <scope>NUCLEOTIDE SEQUENCE [LARGE SCALE GENOMIC DNA]</scope>
    <source>
        <strain evidence="9">MN2024</strain>
        <tissue evidence="9">Gills</tissue>
    </source>
</reference>
<dbReference type="InterPro" id="IPR036249">
    <property type="entry name" value="Thioredoxin-like_sf"/>
</dbReference>
<sequence length="303" mass="33880">MAANILTCTISMTNILLCTVIAALCIYFIPNSCTSQEILNADVQREFEATKETGDFGPELRLHEADDGKSTQSTVDDSQTTDAEDILIKLQPDENEIILDSGTADEKNVDTDINGLQDAPDADPTLIRKDQDFFSFTVNDIDGNLVKLDKYRGKVALVVNVASECGYTAGHYRALVHMQSVLEKTNKFVILAFPCNQFGAQEPGTNQEIKKIAEDVYDVNFPMFSKINVLDNDVPKVWQYLIEKSGNAPNWNFWKYLVDSNGQVLKAWGPWIPVDDIFHEVKEVVDNSMFEDESQFPPHGGEL</sequence>
<dbReference type="GO" id="GO:0033554">
    <property type="term" value="P:cellular response to stress"/>
    <property type="evidence" value="ECO:0007669"/>
    <property type="project" value="UniProtKB-ARBA"/>
</dbReference>
<dbReference type="GO" id="GO:0070013">
    <property type="term" value="C:intracellular organelle lumen"/>
    <property type="evidence" value="ECO:0007669"/>
    <property type="project" value="UniProtKB-ARBA"/>
</dbReference>
<feature type="transmembrane region" description="Helical" evidence="8">
    <location>
        <begin position="12"/>
        <end position="30"/>
    </location>
</feature>
<dbReference type="CDD" id="cd00340">
    <property type="entry name" value="GSH_Peroxidase"/>
    <property type="match status" value="1"/>
</dbReference>
<keyword evidence="4 6" id="KW-0575">Peroxidase</keyword>
<evidence type="ECO:0000256" key="7">
    <source>
        <dbReference type="SAM" id="MobiDB-lite"/>
    </source>
</evidence>
<dbReference type="PRINTS" id="PR01011">
    <property type="entry name" value="GLUTPROXDASE"/>
</dbReference>
<dbReference type="PROSITE" id="PS51355">
    <property type="entry name" value="GLUTATHIONE_PEROXID_3"/>
    <property type="match status" value="1"/>
</dbReference>
<keyword evidence="8" id="KW-0812">Transmembrane</keyword>
<evidence type="ECO:0000256" key="6">
    <source>
        <dbReference type="RuleBase" id="RU000499"/>
    </source>
</evidence>
<evidence type="ECO:0000256" key="5">
    <source>
        <dbReference type="ARBA" id="ARBA00023002"/>
    </source>
</evidence>
<dbReference type="InterPro" id="IPR000889">
    <property type="entry name" value="Glutathione_peroxidase"/>
</dbReference>
<evidence type="ECO:0000256" key="2">
    <source>
        <dbReference type="ARBA" id="ARBA00006926"/>
    </source>
</evidence>
<dbReference type="InterPro" id="IPR029760">
    <property type="entry name" value="GPX_CS"/>
</dbReference>
<organism evidence="9 10">
    <name type="scientific">Sinanodonta woodiana</name>
    <name type="common">Chinese pond mussel</name>
    <name type="synonym">Anodonta woodiana</name>
    <dbReference type="NCBI Taxonomy" id="1069815"/>
    <lineage>
        <taxon>Eukaryota</taxon>
        <taxon>Metazoa</taxon>
        <taxon>Spiralia</taxon>
        <taxon>Lophotrochozoa</taxon>
        <taxon>Mollusca</taxon>
        <taxon>Bivalvia</taxon>
        <taxon>Autobranchia</taxon>
        <taxon>Heteroconchia</taxon>
        <taxon>Palaeoheterodonta</taxon>
        <taxon>Unionida</taxon>
        <taxon>Unionoidea</taxon>
        <taxon>Unionidae</taxon>
        <taxon>Unioninae</taxon>
        <taxon>Sinanodonta</taxon>
    </lineage>
</organism>
<dbReference type="GO" id="GO:0005783">
    <property type="term" value="C:endoplasmic reticulum"/>
    <property type="evidence" value="ECO:0007669"/>
    <property type="project" value="UniProtKB-ARBA"/>
</dbReference>
<keyword evidence="8" id="KW-0472">Membrane</keyword>
<evidence type="ECO:0000256" key="4">
    <source>
        <dbReference type="ARBA" id="ARBA00022559"/>
    </source>
</evidence>
<dbReference type="Gene3D" id="3.40.30.10">
    <property type="entry name" value="Glutaredoxin"/>
    <property type="match status" value="1"/>
</dbReference>
<evidence type="ECO:0000256" key="1">
    <source>
        <dbReference type="ARBA" id="ARBA00000217"/>
    </source>
</evidence>
<name>A0ABD3W3Z7_SINWO</name>
<dbReference type="GO" id="GO:0004602">
    <property type="term" value="F:glutathione peroxidase activity"/>
    <property type="evidence" value="ECO:0007669"/>
    <property type="project" value="UniProtKB-EC"/>
</dbReference>
<dbReference type="PANTHER" id="PTHR11592">
    <property type="entry name" value="GLUTATHIONE PEROXIDASE"/>
    <property type="match status" value="1"/>
</dbReference>
<proteinExistence type="inferred from homology"/>
<feature type="compositionally biased region" description="Low complexity" evidence="7">
    <location>
        <begin position="70"/>
        <end position="79"/>
    </location>
</feature>
<dbReference type="PANTHER" id="PTHR11592:SF78">
    <property type="entry name" value="GLUTATHIONE PEROXIDASE"/>
    <property type="match status" value="1"/>
</dbReference>
<dbReference type="Pfam" id="PF00255">
    <property type="entry name" value="GSHPx"/>
    <property type="match status" value="1"/>
</dbReference>
<keyword evidence="10" id="KW-1185">Reference proteome</keyword>
<protein>
    <recommendedName>
        <fullName evidence="3 6">Glutathione peroxidase</fullName>
    </recommendedName>
</protein>
<evidence type="ECO:0000313" key="10">
    <source>
        <dbReference type="Proteomes" id="UP001634394"/>
    </source>
</evidence>
<feature type="region of interest" description="Disordered" evidence="7">
    <location>
        <begin position="53"/>
        <end position="79"/>
    </location>
</feature>
<feature type="compositionally biased region" description="Basic and acidic residues" evidence="7">
    <location>
        <begin position="53"/>
        <end position="69"/>
    </location>
</feature>
<keyword evidence="8" id="KW-1133">Transmembrane helix</keyword>
<dbReference type="FunFam" id="3.40.30.10:FF:000049">
    <property type="entry name" value="Glutathione peroxidase"/>
    <property type="match status" value="1"/>
</dbReference>
<keyword evidence="5 6" id="KW-0560">Oxidoreductase</keyword>
<dbReference type="Proteomes" id="UP001634394">
    <property type="component" value="Unassembled WGS sequence"/>
</dbReference>
<dbReference type="EMBL" id="JBJQND010000008">
    <property type="protein sequence ID" value="KAL3868396.1"/>
    <property type="molecule type" value="Genomic_DNA"/>
</dbReference>
<comment type="caution">
    <text evidence="9">The sequence shown here is derived from an EMBL/GenBank/DDBJ whole genome shotgun (WGS) entry which is preliminary data.</text>
</comment>
<dbReference type="PROSITE" id="PS00763">
    <property type="entry name" value="GLUTATHIONE_PEROXID_2"/>
    <property type="match status" value="1"/>
</dbReference>
<dbReference type="AlphaFoldDB" id="A0ABD3W3Z7"/>
<evidence type="ECO:0000256" key="3">
    <source>
        <dbReference type="ARBA" id="ARBA00012310"/>
    </source>
</evidence>
<comment type="similarity">
    <text evidence="2 6">Belongs to the glutathione peroxidase family.</text>
</comment>
<evidence type="ECO:0000313" key="9">
    <source>
        <dbReference type="EMBL" id="KAL3868396.1"/>
    </source>
</evidence>
<comment type="catalytic activity">
    <reaction evidence="1">
        <text>2 glutathione + H2O2 = glutathione disulfide + 2 H2O</text>
        <dbReference type="Rhea" id="RHEA:16833"/>
        <dbReference type="ChEBI" id="CHEBI:15377"/>
        <dbReference type="ChEBI" id="CHEBI:16240"/>
        <dbReference type="ChEBI" id="CHEBI:57925"/>
        <dbReference type="ChEBI" id="CHEBI:58297"/>
        <dbReference type="EC" id="1.11.1.9"/>
    </reaction>
</comment>